<name>A0A1F7WJ14_9BACT</name>
<organism evidence="2 3">
    <name type="scientific">Candidatus Woesebacteria bacterium GWA1_41_8</name>
    <dbReference type="NCBI Taxonomy" id="1802471"/>
    <lineage>
        <taxon>Bacteria</taxon>
        <taxon>Candidatus Woeseibacteriota</taxon>
    </lineage>
</organism>
<dbReference type="EMBL" id="MGFJ01000022">
    <property type="protein sequence ID" value="OGM02399.1"/>
    <property type="molecule type" value="Genomic_DNA"/>
</dbReference>
<keyword evidence="1" id="KW-1133">Transmembrane helix</keyword>
<keyword evidence="1" id="KW-0812">Transmembrane</keyword>
<comment type="caution">
    <text evidence="2">The sequence shown here is derived from an EMBL/GenBank/DDBJ whole genome shotgun (WGS) entry which is preliminary data.</text>
</comment>
<keyword evidence="1" id="KW-0472">Membrane</keyword>
<evidence type="ECO:0000313" key="3">
    <source>
        <dbReference type="Proteomes" id="UP000176198"/>
    </source>
</evidence>
<sequence>MKILLKAILLSLGLIFLSYLILPSPEFPERLDGALVSDEPGDNETPLRRAYFTDLTRGEVLAHYQMQFARLSLLGIPVPTYRLNYLPEEAQALIRDQTRSTFLEEIVHPLRESLYINGFEPKLDKDAIRIGGKKWRQKVTVRYVPSSPVVRFTFGALSLLLVYFLAKDVIAALKDFKSQSL</sequence>
<evidence type="ECO:0000313" key="2">
    <source>
        <dbReference type="EMBL" id="OGM02399.1"/>
    </source>
</evidence>
<dbReference type="AlphaFoldDB" id="A0A1F7WJ14"/>
<protein>
    <submittedName>
        <fullName evidence="2">Uncharacterized protein</fullName>
    </submittedName>
</protein>
<dbReference type="STRING" id="1802471.A2115_02960"/>
<feature type="transmembrane region" description="Helical" evidence="1">
    <location>
        <begin position="149"/>
        <end position="166"/>
    </location>
</feature>
<dbReference type="Proteomes" id="UP000176198">
    <property type="component" value="Unassembled WGS sequence"/>
</dbReference>
<proteinExistence type="predicted"/>
<reference evidence="2 3" key="1">
    <citation type="journal article" date="2016" name="Nat. Commun.">
        <title>Thousands of microbial genomes shed light on interconnected biogeochemical processes in an aquifer system.</title>
        <authorList>
            <person name="Anantharaman K."/>
            <person name="Brown C.T."/>
            <person name="Hug L.A."/>
            <person name="Sharon I."/>
            <person name="Castelle C.J."/>
            <person name="Probst A.J."/>
            <person name="Thomas B.C."/>
            <person name="Singh A."/>
            <person name="Wilkins M.J."/>
            <person name="Karaoz U."/>
            <person name="Brodie E.L."/>
            <person name="Williams K.H."/>
            <person name="Hubbard S.S."/>
            <person name="Banfield J.F."/>
        </authorList>
    </citation>
    <scope>NUCLEOTIDE SEQUENCE [LARGE SCALE GENOMIC DNA]</scope>
</reference>
<accession>A0A1F7WJ14</accession>
<evidence type="ECO:0000256" key="1">
    <source>
        <dbReference type="SAM" id="Phobius"/>
    </source>
</evidence>
<gene>
    <name evidence="2" type="ORF">A2115_02960</name>
</gene>